<sequence>MKMKKLFQKLRITKAKSKNIDSCKQKLDIQDQAESDSFFGGFREYKPPIYTQNHIENTELKIKNLFSDTNA</sequence>
<reference evidence="2" key="1">
    <citation type="submission" date="2016-10" db="EMBL/GenBank/DDBJ databases">
        <authorList>
            <person name="Varghese N."/>
            <person name="Submissions S."/>
        </authorList>
    </citation>
    <scope>NUCLEOTIDE SEQUENCE [LARGE SCALE GENOMIC DNA]</scope>
    <source>
        <strain evidence="2">DSM 17453</strain>
    </source>
</reference>
<dbReference type="EMBL" id="FOBV01000008">
    <property type="protein sequence ID" value="SEM90423.1"/>
    <property type="molecule type" value="Genomic_DNA"/>
</dbReference>
<dbReference type="Proteomes" id="UP000199450">
    <property type="component" value="Unassembled WGS sequence"/>
</dbReference>
<evidence type="ECO:0000313" key="2">
    <source>
        <dbReference type="Proteomes" id="UP000199450"/>
    </source>
</evidence>
<keyword evidence="2" id="KW-1185">Reference proteome</keyword>
<organism evidence="1 2">
    <name type="scientific">Chryseobacterium taichungense</name>
    <dbReference type="NCBI Taxonomy" id="295069"/>
    <lineage>
        <taxon>Bacteria</taxon>
        <taxon>Pseudomonadati</taxon>
        <taxon>Bacteroidota</taxon>
        <taxon>Flavobacteriia</taxon>
        <taxon>Flavobacteriales</taxon>
        <taxon>Weeksellaceae</taxon>
        <taxon>Chryseobacterium group</taxon>
        <taxon>Chryseobacterium</taxon>
    </lineage>
</organism>
<evidence type="ECO:0000313" key="1">
    <source>
        <dbReference type="EMBL" id="SEM90423.1"/>
    </source>
</evidence>
<gene>
    <name evidence="1" type="ORF">SAMN05421856_10895</name>
</gene>
<name>A0A1H8C5R4_9FLAO</name>
<dbReference type="AlphaFoldDB" id="A0A1H8C5R4"/>
<dbReference type="STRING" id="295069.SAMN05421856_10895"/>
<accession>A0A1H8C5R4</accession>
<protein>
    <submittedName>
        <fullName evidence="1">Uncharacterized protein</fullName>
    </submittedName>
</protein>
<proteinExistence type="predicted"/>